<comment type="caution">
    <text evidence="1">The sequence shown here is derived from an EMBL/GenBank/DDBJ whole genome shotgun (WGS) entry which is preliminary data.</text>
</comment>
<organism evidence="1 2">
    <name type="scientific">Ensete ventricosum</name>
    <name type="common">Abyssinian banana</name>
    <name type="synonym">Musa ensete</name>
    <dbReference type="NCBI Taxonomy" id="4639"/>
    <lineage>
        <taxon>Eukaryota</taxon>
        <taxon>Viridiplantae</taxon>
        <taxon>Streptophyta</taxon>
        <taxon>Embryophyta</taxon>
        <taxon>Tracheophyta</taxon>
        <taxon>Spermatophyta</taxon>
        <taxon>Magnoliopsida</taxon>
        <taxon>Liliopsida</taxon>
        <taxon>Zingiberales</taxon>
        <taxon>Musaceae</taxon>
        <taxon>Ensete</taxon>
    </lineage>
</organism>
<sequence>YNLFVAVKAFYNSLLTLHFISSCSVLAKNSSMSCAVGMLWQKACLLWLAADELVGLVVEPGVSIVSESLIKLQGVVSLTYL</sequence>
<gene>
    <name evidence="1" type="ORF">B296_00052959</name>
</gene>
<evidence type="ECO:0000313" key="2">
    <source>
        <dbReference type="Proteomes" id="UP000287651"/>
    </source>
</evidence>
<accession>A0A426XKV1</accession>
<evidence type="ECO:0000313" key="1">
    <source>
        <dbReference type="EMBL" id="RRT40114.1"/>
    </source>
</evidence>
<reference evidence="1 2" key="1">
    <citation type="journal article" date="2014" name="Agronomy (Basel)">
        <title>A Draft Genome Sequence for Ensete ventricosum, the Drought-Tolerant Tree Against Hunger.</title>
        <authorList>
            <person name="Harrison J."/>
            <person name="Moore K.A."/>
            <person name="Paszkiewicz K."/>
            <person name="Jones T."/>
            <person name="Grant M."/>
            <person name="Ambacheew D."/>
            <person name="Muzemil S."/>
            <person name="Studholme D.J."/>
        </authorList>
    </citation>
    <scope>NUCLEOTIDE SEQUENCE [LARGE SCALE GENOMIC DNA]</scope>
</reference>
<proteinExistence type="predicted"/>
<name>A0A426XKV1_ENSVE</name>
<feature type="non-terminal residue" evidence="1">
    <location>
        <position position="1"/>
    </location>
</feature>
<dbReference type="Proteomes" id="UP000287651">
    <property type="component" value="Unassembled WGS sequence"/>
</dbReference>
<dbReference type="EMBL" id="AMZH03019636">
    <property type="protein sequence ID" value="RRT40114.1"/>
    <property type="molecule type" value="Genomic_DNA"/>
</dbReference>
<protein>
    <submittedName>
        <fullName evidence="1">Uncharacterized protein</fullName>
    </submittedName>
</protein>
<dbReference type="AlphaFoldDB" id="A0A426XKV1"/>